<name>A0A551YLU7_MICAE</name>
<dbReference type="InterPro" id="IPR035069">
    <property type="entry name" value="TTHA1013/TTHA0281-like"/>
</dbReference>
<feature type="domain" description="DUF1902" evidence="1">
    <location>
        <begin position="19"/>
        <end position="67"/>
    </location>
</feature>
<evidence type="ECO:0000313" key="2">
    <source>
        <dbReference type="EMBL" id="TRT61945.1"/>
    </source>
</evidence>
<dbReference type="Gene3D" id="3.30.2390.10">
    <property type="entry name" value="TTHA1013-like"/>
    <property type="match status" value="1"/>
</dbReference>
<evidence type="ECO:0000313" key="3">
    <source>
        <dbReference type="Proteomes" id="UP000316443"/>
    </source>
</evidence>
<dbReference type="EMBL" id="SFCA01000021">
    <property type="protein sequence ID" value="TRT61945.1"/>
    <property type="molecule type" value="Genomic_DNA"/>
</dbReference>
<gene>
    <name evidence="2" type="ORF">EWV85_01715</name>
</gene>
<dbReference type="SUPFAM" id="SSF143100">
    <property type="entry name" value="TTHA1013/TTHA0281-like"/>
    <property type="match status" value="1"/>
</dbReference>
<protein>
    <submittedName>
        <fullName evidence="2">DUF1902 domain-containing protein</fullName>
    </submittedName>
</protein>
<organism evidence="2 3">
    <name type="scientific">Microcystis aeruginosa Ma_QC_C_20070703_M131</name>
    <dbReference type="NCBI Taxonomy" id="2486263"/>
    <lineage>
        <taxon>Bacteria</taxon>
        <taxon>Bacillati</taxon>
        <taxon>Cyanobacteriota</taxon>
        <taxon>Cyanophyceae</taxon>
        <taxon>Oscillatoriophycideae</taxon>
        <taxon>Chroococcales</taxon>
        <taxon>Microcystaceae</taxon>
        <taxon>Microcystis</taxon>
    </lineage>
</organism>
<dbReference type="Pfam" id="PF08972">
    <property type="entry name" value="DUF1902"/>
    <property type="match status" value="1"/>
</dbReference>
<dbReference type="Proteomes" id="UP000316443">
    <property type="component" value="Unassembled WGS sequence"/>
</dbReference>
<accession>A0A551YLU7</accession>
<comment type="caution">
    <text evidence="2">The sequence shown here is derived from an EMBL/GenBank/DDBJ whole genome shotgun (WGS) entry which is preliminary data.</text>
</comment>
<dbReference type="AlphaFoldDB" id="A0A551YLU7"/>
<dbReference type="InterPro" id="IPR015066">
    <property type="entry name" value="DUF1902"/>
</dbReference>
<sequence>MQNQINLTIEHFQENGQDYYVATSPDIQGLVAEAETIDAVVEIAKSLIPILLELETKDQPSSSVTLTTANQFHIPLLIS</sequence>
<reference evidence="2 3" key="1">
    <citation type="submission" date="2019-01" db="EMBL/GenBank/DDBJ databases">
        <title>Coherence of Microcystis species and biogeography revealed through population genomics.</title>
        <authorList>
            <person name="Perez-Carrascal O.M."/>
            <person name="Terrat Y."/>
            <person name="Giani A."/>
            <person name="Fortin N."/>
            <person name="Tromas N."/>
            <person name="Shapiro B.J."/>
        </authorList>
    </citation>
    <scope>NUCLEOTIDE SEQUENCE [LARGE SCALE GENOMIC DNA]</scope>
    <source>
        <strain evidence="2">Ma_QC_C_20070703_M131</strain>
    </source>
</reference>
<proteinExistence type="predicted"/>
<evidence type="ECO:0000259" key="1">
    <source>
        <dbReference type="Pfam" id="PF08972"/>
    </source>
</evidence>